<gene>
    <name evidence="14" type="ORF">PV05_11648</name>
</gene>
<dbReference type="GO" id="GO:0003723">
    <property type="term" value="F:RNA binding"/>
    <property type="evidence" value="ECO:0007669"/>
    <property type="project" value="UniProtKB-UniRule"/>
</dbReference>
<dbReference type="RefSeq" id="XP_013310608.1">
    <property type="nucleotide sequence ID" value="XM_013455154.1"/>
</dbReference>
<feature type="region of interest" description="Disordered" evidence="10">
    <location>
        <begin position="238"/>
        <end position="371"/>
    </location>
</feature>
<evidence type="ECO:0000313" key="14">
    <source>
        <dbReference type="EMBL" id="KIW50024.1"/>
    </source>
</evidence>
<dbReference type="PROSITE" id="PS50102">
    <property type="entry name" value="RRM"/>
    <property type="match status" value="1"/>
</dbReference>
<feature type="domain" description="RRM" evidence="11">
    <location>
        <begin position="563"/>
        <end position="678"/>
    </location>
</feature>
<dbReference type="InterPro" id="IPR001876">
    <property type="entry name" value="Znf_RanBP2"/>
</dbReference>
<dbReference type="InterPro" id="IPR000504">
    <property type="entry name" value="RRM_dom"/>
</dbReference>
<dbReference type="Gene3D" id="4.10.1060.10">
    <property type="entry name" value="Zinc finger, RanBP2-type"/>
    <property type="match status" value="1"/>
</dbReference>
<dbReference type="Pfam" id="PF00641">
    <property type="entry name" value="Zn_ribbon_RanBP"/>
    <property type="match status" value="1"/>
</dbReference>
<dbReference type="GeneID" id="25333556"/>
<dbReference type="PROSITE" id="PS50199">
    <property type="entry name" value="ZF_RANBP2_2"/>
    <property type="match status" value="1"/>
</dbReference>
<dbReference type="SMART" id="SM00443">
    <property type="entry name" value="G_patch"/>
    <property type="match status" value="1"/>
</dbReference>
<evidence type="ECO:0008006" key="16">
    <source>
        <dbReference type="Google" id="ProtNLM"/>
    </source>
</evidence>
<dbReference type="InterPro" id="IPR055494">
    <property type="entry name" value="DUF7066"/>
</dbReference>
<dbReference type="STRING" id="348802.A0A0D2EQL8"/>
<dbReference type="OrthoDB" id="29221at2759"/>
<dbReference type="Pfam" id="PF23217">
    <property type="entry name" value="DUF7066"/>
    <property type="match status" value="1"/>
</dbReference>
<feature type="region of interest" description="Disordered" evidence="10">
    <location>
        <begin position="784"/>
        <end position="808"/>
    </location>
</feature>
<dbReference type="GO" id="GO:0008270">
    <property type="term" value="F:zinc ion binding"/>
    <property type="evidence" value="ECO:0007669"/>
    <property type="project" value="UniProtKB-KW"/>
</dbReference>
<proteinExistence type="predicted"/>
<dbReference type="PROSITE" id="PS01358">
    <property type="entry name" value="ZF_RANBP2_1"/>
    <property type="match status" value="1"/>
</dbReference>
<evidence type="ECO:0000256" key="3">
    <source>
        <dbReference type="ARBA" id="ARBA00022737"/>
    </source>
</evidence>
<dbReference type="SUPFAM" id="SSF90209">
    <property type="entry name" value="Ran binding protein zinc finger-like"/>
    <property type="match status" value="1"/>
</dbReference>
<dbReference type="SUPFAM" id="SSF54928">
    <property type="entry name" value="RNA-binding domain, RBD"/>
    <property type="match status" value="2"/>
</dbReference>
<dbReference type="EMBL" id="KN847323">
    <property type="protein sequence ID" value="KIW50024.1"/>
    <property type="molecule type" value="Genomic_DNA"/>
</dbReference>
<evidence type="ECO:0000256" key="4">
    <source>
        <dbReference type="ARBA" id="ARBA00022771"/>
    </source>
</evidence>
<feature type="region of interest" description="Disordered" evidence="10">
    <location>
        <begin position="972"/>
        <end position="996"/>
    </location>
</feature>
<dbReference type="Gene3D" id="3.30.70.330">
    <property type="match status" value="2"/>
</dbReference>
<evidence type="ECO:0000256" key="9">
    <source>
        <dbReference type="PROSITE-ProRule" id="PRU00322"/>
    </source>
</evidence>
<dbReference type="Proteomes" id="UP000054342">
    <property type="component" value="Unassembled WGS sequence"/>
</dbReference>
<feature type="compositionally biased region" description="Polar residues" evidence="10">
    <location>
        <begin position="785"/>
        <end position="808"/>
    </location>
</feature>
<keyword evidence="4 9" id="KW-0863">Zinc-finger</keyword>
<keyword evidence="7" id="KW-0539">Nucleus</keyword>
<feature type="region of interest" description="Disordered" evidence="10">
    <location>
        <begin position="845"/>
        <end position="875"/>
    </location>
</feature>
<evidence type="ECO:0000256" key="5">
    <source>
        <dbReference type="ARBA" id="ARBA00022833"/>
    </source>
</evidence>
<evidence type="ECO:0000256" key="7">
    <source>
        <dbReference type="ARBA" id="ARBA00023242"/>
    </source>
</evidence>
<feature type="compositionally biased region" description="Polar residues" evidence="10">
    <location>
        <begin position="247"/>
        <end position="258"/>
    </location>
</feature>
<dbReference type="GO" id="GO:0005634">
    <property type="term" value="C:nucleus"/>
    <property type="evidence" value="ECO:0007669"/>
    <property type="project" value="UniProtKB-SubCell"/>
</dbReference>
<evidence type="ECO:0000259" key="13">
    <source>
        <dbReference type="PROSITE" id="PS50199"/>
    </source>
</evidence>
<dbReference type="HOGENOM" id="CLU_012131_1_0_1"/>
<protein>
    <recommendedName>
        <fullName evidence="16">RNA-binding protein</fullName>
    </recommendedName>
</protein>
<evidence type="ECO:0000259" key="11">
    <source>
        <dbReference type="PROSITE" id="PS50102"/>
    </source>
</evidence>
<keyword evidence="2" id="KW-0479">Metal-binding</keyword>
<keyword evidence="3" id="KW-0677">Repeat</keyword>
<dbReference type="Pfam" id="PF01585">
    <property type="entry name" value="G-patch"/>
    <property type="match status" value="1"/>
</dbReference>
<evidence type="ECO:0000256" key="6">
    <source>
        <dbReference type="ARBA" id="ARBA00022884"/>
    </source>
</evidence>
<dbReference type="GO" id="GO:0000398">
    <property type="term" value="P:mRNA splicing, via spliceosome"/>
    <property type="evidence" value="ECO:0007669"/>
    <property type="project" value="TreeGrafter"/>
</dbReference>
<name>A0A0D2EQL8_9EURO</name>
<feature type="domain" description="RanBP2-type" evidence="13">
    <location>
        <begin position="508"/>
        <end position="538"/>
    </location>
</feature>
<dbReference type="PANTHER" id="PTHR13948:SF3">
    <property type="entry name" value="FI21118P1"/>
    <property type="match status" value="1"/>
</dbReference>
<keyword evidence="6 8" id="KW-0694">RNA-binding</keyword>
<organism evidence="14 15">
    <name type="scientific">Exophiala xenobiotica</name>
    <dbReference type="NCBI Taxonomy" id="348802"/>
    <lineage>
        <taxon>Eukaryota</taxon>
        <taxon>Fungi</taxon>
        <taxon>Dikarya</taxon>
        <taxon>Ascomycota</taxon>
        <taxon>Pezizomycotina</taxon>
        <taxon>Eurotiomycetes</taxon>
        <taxon>Chaetothyriomycetidae</taxon>
        <taxon>Chaetothyriales</taxon>
        <taxon>Herpotrichiellaceae</taxon>
        <taxon>Exophiala</taxon>
    </lineage>
</organism>
<keyword evidence="5" id="KW-0862">Zinc</keyword>
<dbReference type="PROSITE" id="PS50174">
    <property type="entry name" value="G_PATCH"/>
    <property type="match status" value="1"/>
</dbReference>
<feature type="compositionally biased region" description="Basic and acidic residues" evidence="10">
    <location>
        <begin position="344"/>
        <end position="355"/>
    </location>
</feature>
<feature type="compositionally biased region" description="Polar residues" evidence="10">
    <location>
        <begin position="281"/>
        <end position="291"/>
    </location>
</feature>
<feature type="region of interest" description="Disordered" evidence="10">
    <location>
        <begin position="887"/>
        <end position="918"/>
    </location>
</feature>
<accession>A0A0D2EQL8</accession>
<reference evidence="14 15" key="1">
    <citation type="submission" date="2015-01" db="EMBL/GenBank/DDBJ databases">
        <title>The Genome Sequence of Exophiala xenobiotica CBS118157.</title>
        <authorList>
            <consortium name="The Broad Institute Genomics Platform"/>
            <person name="Cuomo C."/>
            <person name="de Hoog S."/>
            <person name="Gorbushina A."/>
            <person name="Stielow B."/>
            <person name="Teixiera M."/>
            <person name="Abouelleil A."/>
            <person name="Chapman S.B."/>
            <person name="Priest M."/>
            <person name="Young S.K."/>
            <person name="Wortman J."/>
            <person name="Nusbaum C."/>
            <person name="Birren B."/>
        </authorList>
    </citation>
    <scope>NUCLEOTIDE SEQUENCE [LARGE SCALE GENOMIC DNA]</scope>
    <source>
        <strain evidence="14 15">CBS 118157</strain>
    </source>
</reference>
<sequence>MVKYRGIEICIISQFDVCRLPEFRYPSSPQPEDPFQVDGKAHNPSSTAYPTASCHVPIYPGSQIWFEYAIDGPHPPGAAYFFKLSINGKAITAWDCTAKHGFHGKMMYNLLNEGSDPVTGEGLVRRQALRFGDGIEDRDRGELDDDLIQINVHRIEHRKRIRDLQQGLGAVAINTTSVEGLRLTNSGLLEPGFRPRRYKYQLLDPIDMPYAGFRFYCRPYEYLEKHGILHRSLSTMTSSSTSSATSQDTANNSRNASPARQVVKIAESPIVKCGRADESPSKNGEASTPQSKCKGKIRIIKSESSTSGQLASPDSSLSVKTKDSIEDLLSSVPRSPRSPRSPKKGSEDEADKIEPEMPLSPTKSPRNTRHRLKKKLTVNINGADFDIERKKRPLSPFTSGGVLRKAVPQTAPATVTEFGPTVEEEISSELKQYYNVQELDDVRVIRDRQTKQSRQFGFLRFPTLQEAEDFMDRNYPVLYFYGDNNDSNGDACKVRIAFGRERKDQSRSEDTDWICSNCTANNFSTRNRCFRCQAFRPDPAYEFPAKAANVGDNDVSPDNAPSQFLLLRGLELSVTEELLVKGVSKLNKPGTNAAQKDDTSSKKGAKVASTTGDANLGAKDGTLRRVLLVRDRKSNESWRYGFAEYASVEDAQAALTRYNSFDRFTIASKQVLVSYIHAGVFVPVLNPTPDIRRFTFSPMGNPAMKLAYWDEAAYVTEVAVSVPTRLPEAQKTTAKDPEGLKSIDVEKSKKRKAQIDAESASVKKAAPSHLQFWSNRHAELHGIDQKSSNGDRATSTDDNGAPPSQSFADPSRQCCYLCMRQFNSAAEVNKHERLSDLHRQNLQDEAKVKKASAKLEKHGAQHQSTSASAPQYRDRARERRKVYGVVNKKGEQVGSSNVAKGSAHEDEEDNAPPVQSKGASLLSKMGYTAGQGLGASGEGMTAPLAQDIYVAGVGLGAQGGKVGDAVAEAERNTKGRYEDFAEKTREGARERYSRLG</sequence>
<evidence type="ECO:0000259" key="12">
    <source>
        <dbReference type="PROSITE" id="PS50174"/>
    </source>
</evidence>
<feature type="compositionally biased region" description="Polar residues" evidence="10">
    <location>
        <begin position="302"/>
        <end position="319"/>
    </location>
</feature>
<dbReference type="InterPro" id="IPR000467">
    <property type="entry name" value="G_patch_dom"/>
</dbReference>
<evidence type="ECO:0000313" key="15">
    <source>
        <dbReference type="Proteomes" id="UP000054342"/>
    </source>
</evidence>
<evidence type="ECO:0000256" key="2">
    <source>
        <dbReference type="ARBA" id="ARBA00022723"/>
    </source>
</evidence>
<dbReference type="InterPro" id="IPR012677">
    <property type="entry name" value="Nucleotide-bd_a/b_plait_sf"/>
</dbReference>
<feature type="region of interest" description="Disordered" evidence="10">
    <location>
        <begin position="589"/>
        <end position="614"/>
    </location>
</feature>
<comment type="subcellular location">
    <subcellularLocation>
        <location evidence="1">Nucleus</location>
    </subcellularLocation>
</comment>
<dbReference type="PANTHER" id="PTHR13948">
    <property type="entry name" value="RNA-BINDING PROTEIN"/>
    <property type="match status" value="1"/>
</dbReference>
<evidence type="ECO:0000256" key="8">
    <source>
        <dbReference type="PROSITE-ProRule" id="PRU00176"/>
    </source>
</evidence>
<dbReference type="AlphaFoldDB" id="A0A0D2EQL8"/>
<dbReference type="InterPro" id="IPR036443">
    <property type="entry name" value="Znf_RanBP2_sf"/>
</dbReference>
<dbReference type="SMART" id="SM00547">
    <property type="entry name" value="ZnF_RBZ"/>
    <property type="match status" value="1"/>
</dbReference>
<keyword evidence="15" id="KW-1185">Reference proteome</keyword>
<dbReference type="InterPro" id="IPR035979">
    <property type="entry name" value="RBD_domain_sf"/>
</dbReference>
<evidence type="ECO:0000256" key="1">
    <source>
        <dbReference type="ARBA" id="ARBA00004123"/>
    </source>
</evidence>
<feature type="domain" description="G-patch" evidence="12">
    <location>
        <begin position="914"/>
        <end position="960"/>
    </location>
</feature>
<feature type="compositionally biased region" description="Basic and acidic residues" evidence="10">
    <location>
        <begin position="845"/>
        <end position="859"/>
    </location>
</feature>
<evidence type="ECO:0000256" key="10">
    <source>
        <dbReference type="SAM" id="MobiDB-lite"/>
    </source>
</evidence>